<dbReference type="GO" id="GO:0003688">
    <property type="term" value="F:DNA replication origin binding"/>
    <property type="evidence" value="ECO:0007669"/>
    <property type="project" value="UniProtKB-UniRule"/>
</dbReference>
<keyword evidence="3 5" id="KW-0235">DNA replication</keyword>
<comment type="similarity">
    <text evidence="2 5">Belongs to the ORC2 family.</text>
</comment>
<dbReference type="Pfam" id="PF04084">
    <property type="entry name" value="RecA-like_ORC2"/>
    <property type="match status" value="1"/>
</dbReference>
<dbReference type="STRING" id="78915.A0A4P9XSL7"/>
<dbReference type="Proteomes" id="UP000271241">
    <property type="component" value="Unassembled WGS sequence"/>
</dbReference>
<reference evidence="9" key="1">
    <citation type="journal article" date="2018" name="Nat. Microbiol.">
        <title>Leveraging single-cell genomics to expand the fungal tree of life.</title>
        <authorList>
            <person name="Ahrendt S.R."/>
            <person name="Quandt C.A."/>
            <person name="Ciobanu D."/>
            <person name="Clum A."/>
            <person name="Salamov A."/>
            <person name="Andreopoulos B."/>
            <person name="Cheng J.F."/>
            <person name="Woyke T."/>
            <person name="Pelin A."/>
            <person name="Henrissat B."/>
            <person name="Reynolds N.K."/>
            <person name="Benny G.L."/>
            <person name="Smith M.E."/>
            <person name="James T.Y."/>
            <person name="Grigoriev I.V."/>
        </authorList>
    </citation>
    <scope>NUCLEOTIDE SEQUENCE [LARGE SCALE GENOMIC DNA]</scope>
    <source>
        <strain evidence="9">RSA 1356</strain>
    </source>
</reference>
<keyword evidence="9" id="KW-1185">Reference proteome</keyword>
<comment type="subcellular location">
    <subcellularLocation>
        <location evidence="1 5">Nucleus</location>
    </subcellularLocation>
</comment>
<dbReference type="InterPro" id="IPR007220">
    <property type="entry name" value="ORC2"/>
</dbReference>
<evidence type="ECO:0000256" key="5">
    <source>
        <dbReference type="RuleBase" id="RU368084"/>
    </source>
</evidence>
<keyword evidence="4 5" id="KW-0539">Nucleus</keyword>
<name>A0A4P9XSL7_9FUNG</name>
<feature type="domain" description="Origin recognition complex subunit 2 RecA-like" evidence="6">
    <location>
        <begin position="40"/>
        <end position="211"/>
    </location>
</feature>
<evidence type="ECO:0000256" key="3">
    <source>
        <dbReference type="ARBA" id="ARBA00022705"/>
    </source>
</evidence>
<sequence length="343" mass="38468">MLARPGPSRTSNNTLAALPTLERAEFRELIKNAPRTHTSEREQLLRLHRKQFTQWFFELRSGFSLLFYGFGSKRELLLQFARTMLVDSPLVVVNGFSPIVSPKEIIDKMASALPEAVRGGGTLLDQARRITRHLADVNASPDEAAGVYRRFYLLINNIECSGIQSERARAVIAALASSPYVHCIASIDHIQSGLLWDSSSAAQFRWVAHDVATFSPYRAETSYENPLLARADELDGRAARYVLSSLTSNARGMFRLLAERQLANDEDNAAVDSGRTGGGLAYSAFYTLCREHFLVSNDLTFRTQLTEYRDHRLILTRRSADGEDLFYIPFNATIIEALMEELA</sequence>
<evidence type="ECO:0000313" key="9">
    <source>
        <dbReference type="Proteomes" id="UP000271241"/>
    </source>
</evidence>
<dbReference type="OrthoDB" id="346673at2759"/>
<proteinExistence type="inferred from homology"/>
<dbReference type="GO" id="GO:0005664">
    <property type="term" value="C:nuclear origin of replication recognition complex"/>
    <property type="evidence" value="ECO:0007669"/>
    <property type="project" value="UniProtKB-UniRule"/>
</dbReference>
<dbReference type="Pfam" id="PF24882">
    <property type="entry name" value="WHD_ORC2"/>
    <property type="match status" value="1"/>
</dbReference>
<evidence type="ECO:0000256" key="1">
    <source>
        <dbReference type="ARBA" id="ARBA00004123"/>
    </source>
</evidence>
<evidence type="ECO:0000256" key="4">
    <source>
        <dbReference type="ARBA" id="ARBA00023242"/>
    </source>
</evidence>
<evidence type="ECO:0000259" key="7">
    <source>
        <dbReference type="Pfam" id="PF24882"/>
    </source>
</evidence>
<gene>
    <name evidence="8" type="ORF">THASP1DRAFT_14691</name>
</gene>
<feature type="domain" description="Origin recognition complex subunit 2 winged-helix" evidence="7">
    <location>
        <begin position="276"/>
        <end position="331"/>
    </location>
</feature>
<dbReference type="PANTHER" id="PTHR14052:SF0">
    <property type="entry name" value="ORIGIN RECOGNITION COMPLEX SUBUNIT 2"/>
    <property type="match status" value="1"/>
</dbReference>
<accession>A0A4P9XSL7</accession>
<comment type="subunit">
    <text evidence="5">Component of the origin recognition complex (ORC).</text>
</comment>
<dbReference type="GO" id="GO:0006260">
    <property type="term" value="P:DNA replication"/>
    <property type="evidence" value="ECO:0007669"/>
    <property type="project" value="UniProtKB-UniRule"/>
</dbReference>
<comment type="function">
    <text evidence="5">Component of the origin recognition complex (ORC) that binds origins of replication. DNA-binding is ATP-dependent. ORC is required to assemble the pre-replication complex necessary to initiate DNA replication.</text>
</comment>
<dbReference type="AlphaFoldDB" id="A0A4P9XSL7"/>
<dbReference type="InterPro" id="IPR056772">
    <property type="entry name" value="RecA-like_ORC2"/>
</dbReference>
<evidence type="ECO:0000259" key="6">
    <source>
        <dbReference type="Pfam" id="PF04084"/>
    </source>
</evidence>
<evidence type="ECO:0000256" key="2">
    <source>
        <dbReference type="ARBA" id="ARBA00007421"/>
    </source>
</evidence>
<evidence type="ECO:0000313" key="8">
    <source>
        <dbReference type="EMBL" id="RKP09126.1"/>
    </source>
</evidence>
<dbReference type="PANTHER" id="PTHR14052">
    <property type="entry name" value="ORIGIN RECOGNITION COMPLEX SUBUNIT 2"/>
    <property type="match status" value="1"/>
</dbReference>
<organism evidence="8 9">
    <name type="scientific">Thamnocephalis sphaerospora</name>
    <dbReference type="NCBI Taxonomy" id="78915"/>
    <lineage>
        <taxon>Eukaryota</taxon>
        <taxon>Fungi</taxon>
        <taxon>Fungi incertae sedis</taxon>
        <taxon>Zoopagomycota</taxon>
        <taxon>Zoopagomycotina</taxon>
        <taxon>Zoopagomycetes</taxon>
        <taxon>Zoopagales</taxon>
        <taxon>Sigmoideomycetaceae</taxon>
        <taxon>Thamnocephalis</taxon>
    </lineage>
</organism>
<dbReference type="EMBL" id="KZ992540">
    <property type="protein sequence ID" value="RKP09126.1"/>
    <property type="molecule type" value="Genomic_DNA"/>
</dbReference>
<dbReference type="InterPro" id="IPR056773">
    <property type="entry name" value="WHD_ORC2"/>
</dbReference>
<protein>
    <recommendedName>
        <fullName evidence="5">Origin recognition complex subunit 2</fullName>
    </recommendedName>
</protein>